<dbReference type="AlphaFoldDB" id="A0AAV7N2Z2"/>
<protein>
    <submittedName>
        <fullName evidence="2">Uncharacterized protein</fullName>
    </submittedName>
</protein>
<dbReference type="EMBL" id="JANPWB010000013">
    <property type="protein sequence ID" value="KAJ1108902.1"/>
    <property type="molecule type" value="Genomic_DNA"/>
</dbReference>
<sequence>MSLPVLTTPLIGNSARTRSTHSADEPRSPRPPPHSGRKSPDRSAVGLPGLHDPAHRKRQYFTGRAAAPERAQQPETPGTVAQSPGRVQAQHTSAAAPPRGCRNEDIDGLGSRIPHRPDPRRSS</sequence>
<gene>
    <name evidence="2" type="ORF">NDU88_006272</name>
</gene>
<name>A0AAV7N2Z2_PLEWA</name>
<feature type="compositionally biased region" description="Polar residues" evidence="1">
    <location>
        <begin position="73"/>
        <end position="82"/>
    </location>
</feature>
<evidence type="ECO:0000256" key="1">
    <source>
        <dbReference type="SAM" id="MobiDB-lite"/>
    </source>
</evidence>
<feature type="region of interest" description="Disordered" evidence="1">
    <location>
        <begin position="1"/>
        <end position="123"/>
    </location>
</feature>
<accession>A0AAV7N2Z2</accession>
<evidence type="ECO:0000313" key="3">
    <source>
        <dbReference type="Proteomes" id="UP001066276"/>
    </source>
</evidence>
<keyword evidence="3" id="KW-1185">Reference proteome</keyword>
<comment type="caution">
    <text evidence="2">The sequence shown here is derived from an EMBL/GenBank/DDBJ whole genome shotgun (WGS) entry which is preliminary data.</text>
</comment>
<evidence type="ECO:0000313" key="2">
    <source>
        <dbReference type="EMBL" id="KAJ1108902.1"/>
    </source>
</evidence>
<dbReference type="Proteomes" id="UP001066276">
    <property type="component" value="Chromosome 9"/>
</dbReference>
<organism evidence="2 3">
    <name type="scientific">Pleurodeles waltl</name>
    <name type="common">Iberian ribbed newt</name>
    <dbReference type="NCBI Taxonomy" id="8319"/>
    <lineage>
        <taxon>Eukaryota</taxon>
        <taxon>Metazoa</taxon>
        <taxon>Chordata</taxon>
        <taxon>Craniata</taxon>
        <taxon>Vertebrata</taxon>
        <taxon>Euteleostomi</taxon>
        <taxon>Amphibia</taxon>
        <taxon>Batrachia</taxon>
        <taxon>Caudata</taxon>
        <taxon>Salamandroidea</taxon>
        <taxon>Salamandridae</taxon>
        <taxon>Pleurodelinae</taxon>
        <taxon>Pleurodeles</taxon>
    </lineage>
</organism>
<reference evidence="2" key="1">
    <citation type="journal article" date="2022" name="bioRxiv">
        <title>Sequencing and chromosome-scale assembly of the giantPleurodeles waltlgenome.</title>
        <authorList>
            <person name="Brown T."/>
            <person name="Elewa A."/>
            <person name="Iarovenko S."/>
            <person name="Subramanian E."/>
            <person name="Araus A.J."/>
            <person name="Petzold A."/>
            <person name="Susuki M."/>
            <person name="Suzuki K.-i.T."/>
            <person name="Hayashi T."/>
            <person name="Toyoda A."/>
            <person name="Oliveira C."/>
            <person name="Osipova E."/>
            <person name="Leigh N.D."/>
            <person name="Simon A."/>
            <person name="Yun M.H."/>
        </authorList>
    </citation>
    <scope>NUCLEOTIDE SEQUENCE</scope>
    <source>
        <strain evidence="2">20211129_DDA</strain>
        <tissue evidence="2">Liver</tissue>
    </source>
</reference>
<proteinExistence type="predicted"/>